<evidence type="ECO:0000313" key="2">
    <source>
        <dbReference type="EMBL" id="MBB3043868.1"/>
    </source>
</evidence>
<feature type="compositionally biased region" description="Low complexity" evidence="1">
    <location>
        <begin position="33"/>
        <end position="48"/>
    </location>
</feature>
<name>A0A7W4VY21_9ACTN</name>
<protein>
    <submittedName>
        <fullName evidence="2">Uncharacterized protein</fullName>
    </submittedName>
</protein>
<dbReference type="AlphaFoldDB" id="A0A7W4VY21"/>
<proteinExistence type="predicted"/>
<evidence type="ECO:0000313" key="3">
    <source>
        <dbReference type="Proteomes" id="UP000589626"/>
    </source>
</evidence>
<gene>
    <name evidence="2" type="ORF">FHU40_003686</name>
</gene>
<feature type="region of interest" description="Disordered" evidence="1">
    <location>
        <begin position="33"/>
        <end position="52"/>
    </location>
</feature>
<evidence type="ECO:0000256" key="1">
    <source>
        <dbReference type="SAM" id="MobiDB-lite"/>
    </source>
</evidence>
<feature type="region of interest" description="Disordered" evidence="1">
    <location>
        <begin position="105"/>
        <end position="125"/>
    </location>
</feature>
<feature type="region of interest" description="Disordered" evidence="1">
    <location>
        <begin position="63"/>
        <end position="82"/>
    </location>
</feature>
<keyword evidence="3" id="KW-1185">Reference proteome</keyword>
<dbReference type="RefSeq" id="WP_183593633.1">
    <property type="nucleotide sequence ID" value="NZ_JACHWR010000002.1"/>
</dbReference>
<reference evidence="2 3" key="1">
    <citation type="submission" date="2020-08" db="EMBL/GenBank/DDBJ databases">
        <title>Sequencing the genomes of 1000 actinobacteria strains.</title>
        <authorList>
            <person name="Klenk H.-P."/>
        </authorList>
    </citation>
    <scope>NUCLEOTIDE SEQUENCE [LARGE SCALE GENOMIC DNA]</scope>
    <source>
        <strain evidence="2 3">DSM 105498</strain>
    </source>
</reference>
<accession>A0A7W4VY21</accession>
<organism evidence="2 3">
    <name type="scientific">Nocardioides soli</name>
    <dbReference type="NCBI Taxonomy" id="1036020"/>
    <lineage>
        <taxon>Bacteria</taxon>
        <taxon>Bacillati</taxon>
        <taxon>Actinomycetota</taxon>
        <taxon>Actinomycetes</taxon>
        <taxon>Propionibacteriales</taxon>
        <taxon>Nocardioidaceae</taxon>
        <taxon>Nocardioides</taxon>
    </lineage>
</organism>
<comment type="caution">
    <text evidence="2">The sequence shown here is derived from an EMBL/GenBank/DDBJ whole genome shotgun (WGS) entry which is preliminary data.</text>
</comment>
<dbReference type="EMBL" id="JACHWR010000002">
    <property type="protein sequence ID" value="MBB3043868.1"/>
    <property type="molecule type" value="Genomic_DNA"/>
</dbReference>
<sequence>MDMIKNLVVGATAALAVAVPTGVVSYFVVAGSSSSAAPSDAPSASRSGMELKSDPFVGQKLATRDFPKNSHGQTYGSDAEAETLAESPDLVAVAGDHGVGGYVLKEDLAGPTPDSPEEAGRRSGESVVLKVYDQEGEKVVDTFTLLAPADGSPNE</sequence>
<dbReference type="Proteomes" id="UP000589626">
    <property type="component" value="Unassembled WGS sequence"/>
</dbReference>